<dbReference type="PANTHER" id="PTHR11406:SF23">
    <property type="entry name" value="PHOSPHOGLYCERATE KINASE 1, CHLOROPLASTIC-RELATED"/>
    <property type="match status" value="1"/>
</dbReference>
<accession>V5ZA05</accession>
<evidence type="ECO:0000256" key="3">
    <source>
        <dbReference type="ARBA" id="ARBA00011245"/>
    </source>
</evidence>
<dbReference type="GO" id="GO:0016853">
    <property type="term" value="F:isomerase activity"/>
    <property type="evidence" value="ECO:0007669"/>
    <property type="project" value="UniProtKB-KW"/>
</dbReference>
<evidence type="ECO:0000256" key="8">
    <source>
        <dbReference type="ARBA" id="ARBA00022840"/>
    </source>
</evidence>
<dbReference type="PRINTS" id="PR00477">
    <property type="entry name" value="PHGLYCKINASE"/>
</dbReference>
<comment type="subunit">
    <text evidence="3">Monomer.</text>
</comment>
<dbReference type="AlphaFoldDB" id="V5ZA05"/>
<dbReference type="Pfam" id="PF00162">
    <property type="entry name" value="PGK"/>
    <property type="match status" value="1"/>
</dbReference>
<evidence type="ECO:0000256" key="6">
    <source>
        <dbReference type="ARBA" id="ARBA00022741"/>
    </source>
</evidence>
<dbReference type="OrthoDB" id="6462883at2"/>
<reference evidence="10 11" key="1">
    <citation type="journal article" date="2013" name="Syst. Appl. Microbiol.">
        <title>Phylogenetic position and virulence apparatus of the pear flower necrosis pathogen Erwinia piriflorinigrans CFBP 5888T as assessed by comparative genomics.</title>
        <authorList>
            <person name="Smits T.H."/>
            <person name="Rezzonico F."/>
            <person name="Lopez M.M."/>
            <person name="Blom J."/>
            <person name="Goesmann A."/>
            <person name="Frey J.E."/>
            <person name="Duffy B."/>
        </authorList>
    </citation>
    <scope>NUCLEOTIDE SEQUENCE [LARGE SCALE GENOMIC DNA]</scope>
    <source>
        <strain evidence="11">CFBP5888</strain>
    </source>
</reference>
<dbReference type="GO" id="GO:0005524">
    <property type="term" value="F:ATP binding"/>
    <property type="evidence" value="ECO:0007669"/>
    <property type="project" value="UniProtKB-KW"/>
</dbReference>
<organism evidence="10 11">
    <name type="scientific">Erwinia piriflorinigrans CFBP 5888</name>
    <dbReference type="NCBI Taxonomy" id="1161919"/>
    <lineage>
        <taxon>Bacteria</taxon>
        <taxon>Pseudomonadati</taxon>
        <taxon>Pseudomonadota</taxon>
        <taxon>Gammaproteobacteria</taxon>
        <taxon>Enterobacterales</taxon>
        <taxon>Erwiniaceae</taxon>
        <taxon>Erwinia</taxon>
    </lineage>
</organism>
<evidence type="ECO:0000256" key="2">
    <source>
        <dbReference type="ARBA" id="ARBA00008982"/>
    </source>
</evidence>
<evidence type="ECO:0000256" key="9">
    <source>
        <dbReference type="RuleBase" id="RU000532"/>
    </source>
</evidence>
<keyword evidence="11" id="KW-1185">Reference proteome</keyword>
<comment type="catalytic activity">
    <reaction evidence="1 9">
        <text>(2R)-3-phosphoglycerate + ATP = (2R)-3-phospho-glyceroyl phosphate + ADP</text>
        <dbReference type="Rhea" id="RHEA:14801"/>
        <dbReference type="ChEBI" id="CHEBI:30616"/>
        <dbReference type="ChEBI" id="CHEBI:57604"/>
        <dbReference type="ChEBI" id="CHEBI:58272"/>
        <dbReference type="ChEBI" id="CHEBI:456216"/>
        <dbReference type="EC" id="2.7.2.3"/>
    </reaction>
</comment>
<dbReference type="Proteomes" id="UP000018217">
    <property type="component" value="Unassembled WGS sequence"/>
</dbReference>
<evidence type="ECO:0000256" key="4">
    <source>
        <dbReference type="ARBA" id="ARBA00013061"/>
    </source>
</evidence>
<dbReference type="PANTHER" id="PTHR11406">
    <property type="entry name" value="PHOSPHOGLYCERATE KINASE"/>
    <property type="match status" value="1"/>
</dbReference>
<dbReference type="GO" id="GO:0005829">
    <property type="term" value="C:cytosol"/>
    <property type="evidence" value="ECO:0007669"/>
    <property type="project" value="TreeGrafter"/>
</dbReference>
<dbReference type="GO" id="GO:0006096">
    <property type="term" value="P:glycolytic process"/>
    <property type="evidence" value="ECO:0007669"/>
    <property type="project" value="InterPro"/>
</dbReference>
<dbReference type="GO" id="GO:0006094">
    <property type="term" value="P:gluconeogenesis"/>
    <property type="evidence" value="ECO:0007669"/>
    <property type="project" value="TreeGrafter"/>
</dbReference>
<keyword evidence="6" id="KW-0547">Nucleotide-binding</keyword>
<dbReference type="EC" id="2.7.2.3" evidence="4 9"/>
<keyword evidence="10" id="KW-0413">Isomerase</keyword>
<protein>
    <recommendedName>
        <fullName evidence="4 9">Phosphoglycerate kinase</fullName>
        <ecNumber evidence="4 9">2.7.2.3</ecNumber>
    </recommendedName>
</protein>
<gene>
    <name evidence="10" type="primary">pgk</name>
    <name evidence="10" type="ORF">EPIR_2692</name>
</gene>
<comment type="caution">
    <text evidence="10">The sequence shown here is derived from an EMBL/GenBank/DDBJ whole genome shotgun (WGS) entry which is preliminary data.</text>
</comment>
<name>V5ZA05_9GAMM</name>
<dbReference type="Gene3D" id="3.40.50.1260">
    <property type="entry name" value="Phosphoglycerate kinase, N-terminal domain"/>
    <property type="match status" value="2"/>
</dbReference>
<comment type="similarity">
    <text evidence="2 9">Belongs to the phosphoglycerate kinase family.</text>
</comment>
<dbReference type="InterPro" id="IPR036043">
    <property type="entry name" value="Phosphoglycerate_kinase_sf"/>
</dbReference>
<dbReference type="RefSeq" id="WP_023655831.1">
    <property type="nucleotide sequence ID" value="NZ_CAHS01000016.1"/>
</dbReference>
<keyword evidence="5 9" id="KW-0808">Transferase</keyword>
<dbReference type="GO" id="GO:0043531">
    <property type="term" value="F:ADP binding"/>
    <property type="evidence" value="ECO:0007669"/>
    <property type="project" value="TreeGrafter"/>
</dbReference>
<dbReference type="InterPro" id="IPR015824">
    <property type="entry name" value="Phosphoglycerate_kinase_N"/>
</dbReference>
<dbReference type="STRING" id="1161919.EPIR_2692"/>
<dbReference type="GO" id="GO:0004618">
    <property type="term" value="F:phosphoglycerate kinase activity"/>
    <property type="evidence" value="ECO:0007669"/>
    <property type="project" value="UniProtKB-EC"/>
</dbReference>
<keyword evidence="7 9" id="KW-0418">Kinase</keyword>
<proteinExistence type="inferred from homology"/>
<dbReference type="InterPro" id="IPR001576">
    <property type="entry name" value="Phosphoglycerate_kinase"/>
</dbReference>
<evidence type="ECO:0000256" key="1">
    <source>
        <dbReference type="ARBA" id="ARBA00000642"/>
    </source>
</evidence>
<evidence type="ECO:0000256" key="7">
    <source>
        <dbReference type="ARBA" id="ARBA00022777"/>
    </source>
</evidence>
<evidence type="ECO:0000313" key="11">
    <source>
        <dbReference type="Proteomes" id="UP000018217"/>
    </source>
</evidence>
<evidence type="ECO:0000313" key="10">
    <source>
        <dbReference type="EMBL" id="CCG88055.1"/>
    </source>
</evidence>
<evidence type="ECO:0000256" key="5">
    <source>
        <dbReference type="ARBA" id="ARBA00022679"/>
    </source>
</evidence>
<keyword evidence="8" id="KW-0067">ATP-binding</keyword>
<dbReference type="SUPFAM" id="SSF53748">
    <property type="entry name" value="Phosphoglycerate kinase"/>
    <property type="match status" value="1"/>
</dbReference>
<dbReference type="EMBL" id="CAHS01000016">
    <property type="protein sequence ID" value="CCG88055.1"/>
    <property type="molecule type" value="Genomic_DNA"/>
</dbReference>
<sequence length="350" mass="38836">MSAASPMLFSAGMNINRGVKDHPRIDEEIDSLRPLVNEGSRIIILNHQGDYAKGTAEPTPWLASLLAERLKRPVDYFDHCIGPEALRYGAHLPPGSITIMGNTRLYPQEQQNDADFARQLAGLGEQLVIGGFSKLHRLNASNSAIKKFIPWRYSLGVQAQLDKLDMLQTQLFQNKKTILILGGNKKEKLHFLFNHALLPGVDRVIVGGLVLNSVLKARGLPIGRSEYFRLPHDVLYSPRLFIPQIVIVRAVSGDLEQRHVTHVRENDVIVDFVFDAAFFADIKRPGDYSFFAAGPLSLPQSQYAHLAYQSLHHKGIEGLFMGGDTLSEVNTFSYCSSGGGAVLHFFSVGY</sequence>